<sequence>MPEWAQCGFQDPASDIMMGMVEFHDYVMSNMTVVVFIVTSAYICLFKAKRTFRYFVENQHLETLWTILPAVMLVSLAIPSLRLLYLQDETWKPEFTLKVEGHQWYWEYEIPNLLKSVDYPIPITSTYSLPMSSEQTPKMGVTHLLEVTNRAILPTNSVIQILVSSADVLHSFTVPSLGMKVDAVPGRSNAWSVNIKRPGIYAGQCSEICGVNHAFMPIVIEAVPYKTLLTWLKEII</sequence>
<keyword evidence="15 19" id="KW-0496">Mitochondrion</keyword>
<keyword evidence="10 15" id="KW-0249">Electron transport</keyword>
<dbReference type="PRINTS" id="PR01166">
    <property type="entry name" value="CYCOXIDASEII"/>
</dbReference>
<evidence type="ECO:0000256" key="14">
    <source>
        <dbReference type="ARBA" id="ARBA00049512"/>
    </source>
</evidence>
<comment type="similarity">
    <text evidence="2 15">Belongs to the cytochrome c oxidase subunit 2 family.</text>
</comment>
<proteinExistence type="inferred from homology"/>
<evidence type="ECO:0000259" key="18">
    <source>
        <dbReference type="PROSITE" id="PS50999"/>
    </source>
</evidence>
<evidence type="ECO:0000256" key="12">
    <source>
        <dbReference type="ARBA" id="ARBA00023008"/>
    </source>
</evidence>
<evidence type="ECO:0000256" key="7">
    <source>
        <dbReference type="ARBA" id="ARBA00022723"/>
    </source>
</evidence>
<dbReference type="Gene3D" id="1.10.287.90">
    <property type="match status" value="1"/>
</dbReference>
<evidence type="ECO:0000256" key="10">
    <source>
        <dbReference type="ARBA" id="ARBA00022982"/>
    </source>
</evidence>
<dbReference type="InterPro" id="IPR036257">
    <property type="entry name" value="Cyt_c_oxidase_su2_TM_sf"/>
</dbReference>
<evidence type="ECO:0000256" key="13">
    <source>
        <dbReference type="ARBA" id="ARBA00023136"/>
    </source>
</evidence>
<keyword evidence="15" id="KW-0999">Mitochondrion inner membrane</keyword>
<accession>A0A8F9S283</accession>
<dbReference type="Gene3D" id="2.60.40.420">
    <property type="entry name" value="Cupredoxins - blue copper proteins"/>
    <property type="match status" value="1"/>
</dbReference>
<dbReference type="AlphaFoldDB" id="A0A8F9S283"/>
<organism evidence="19">
    <name type="scientific">Polydora hoplura</name>
    <dbReference type="NCBI Taxonomy" id="1495204"/>
    <lineage>
        <taxon>Eukaryota</taxon>
        <taxon>Metazoa</taxon>
        <taxon>Spiralia</taxon>
        <taxon>Lophotrochozoa</taxon>
        <taxon>Annelida</taxon>
        <taxon>Polychaeta</taxon>
        <taxon>Sedentaria</taxon>
        <taxon>Canalipalpata</taxon>
        <taxon>Spionida</taxon>
        <taxon>Spionidae</taxon>
        <taxon>Polydora</taxon>
    </lineage>
</organism>
<dbReference type="PROSITE" id="PS50999">
    <property type="entry name" value="COX2_TM"/>
    <property type="match status" value="1"/>
</dbReference>
<evidence type="ECO:0000256" key="6">
    <source>
        <dbReference type="ARBA" id="ARBA00022692"/>
    </source>
</evidence>
<comment type="cofactor">
    <cofactor evidence="15">
        <name>Cu cation</name>
        <dbReference type="ChEBI" id="CHEBI:23378"/>
    </cofactor>
    <text evidence="15">Binds a copper A center.</text>
</comment>
<feature type="transmembrane region" description="Helical" evidence="16">
    <location>
        <begin position="26"/>
        <end position="45"/>
    </location>
</feature>
<comment type="function">
    <text evidence="15">Component of the cytochrome c oxidase, the last enzyme in the mitochondrial electron transport chain which drives oxidative phosphorylation. The respiratory chain contains 3 multisubunit complexes succinate dehydrogenase (complex II, CII), ubiquinol-cytochrome c oxidoreductase (cytochrome b-c1 complex, complex III, CIII) and cytochrome c oxidase (complex IV, CIV), that cooperate to transfer electrons derived from NADH and succinate to molecular oxygen, creating an electrochemical gradient over the inner membrane that drives transmembrane transport and the ATP synthase. Cytochrome c oxidase is the component of the respiratory chain that catalyzes the reduction of oxygen to water. Electrons originating from reduced cytochrome c in the intermembrane space (IMS) are transferred via the dinuclear copper A center (CU(A)) of subunit 2 and heme A of subunit 1 to the active site in subunit 1, a binuclear center (BNC) formed by heme A3 and copper B (CU(B)). The BNC reduces molecular oxygen to 2 water molecules using 4 electrons from cytochrome c in the IMS and 4 protons from the mitochondrial matrix.</text>
</comment>
<dbReference type="PROSITE" id="PS50857">
    <property type="entry name" value="COX2_CUA"/>
    <property type="match status" value="1"/>
</dbReference>
<comment type="subcellular location">
    <subcellularLocation>
        <location evidence="1">Membrane</location>
        <topology evidence="1">Multi-pass membrane protein</topology>
    </subcellularLocation>
    <subcellularLocation>
        <location evidence="15">Mitochondrion inner membrane</location>
        <topology evidence="15">Multi-pass membrane protein</topology>
    </subcellularLocation>
</comment>
<evidence type="ECO:0000256" key="16">
    <source>
        <dbReference type="SAM" id="Phobius"/>
    </source>
</evidence>
<evidence type="ECO:0000256" key="5">
    <source>
        <dbReference type="ARBA" id="ARBA00022660"/>
    </source>
</evidence>
<evidence type="ECO:0000256" key="8">
    <source>
        <dbReference type="ARBA" id="ARBA00022842"/>
    </source>
</evidence>
<dbReference type="InterPro" id="IPR045187">
    <property type="entry name" value="CcO_II"/>
</dbReference>
<dbReference type="InterPro" id="IPR008972">
    <property type="entry name" value="Cupredoxin"/>
</dbReference>
<evidence type="ECO:0000259" key="17">
    <source>
        <dbReference type="PROSITE" id="PS50857"/>
    </source>
</evidence>
<dbReference type="GO" id="GO:0004129">
    <property type="term" value="F:cytochrome-c oxidase activity"/>
    <property type="evidence" value="ECO:0007669"/>
    <property type="project" value="UniProtKB-EC"/>
</dbReference>
<feature type="domain" description="Cytochrome oxidase subunit II transmembrane region profile" evidence="18">
    <location>
        <begin position="1"/>
        <end position="91"/>
    </location>
</feature>
<dbReference type="EMBL" id="MZ584801">
    <property type="protein sequence ID" value="QYL01503.1"/>
    <property type="molecule type" value="Genomic_DNA"/>
</dbReference>
<dbReference type="PROSITE" id="PS00078">
    <property type="entry name" value="COX2"/>
    <property type="match status" value="1"/>
</dbReference>
<dbReference type="GeneID" id="71028363"/>
<geneLocation type="mitochondrion" evidence="19"/>
<evidence type="ECO:0000256" key="1">
    <source>
        <dbReference type="ARBA" id="ARBA00004141"/>
    </source>
</evidence>
<dbReference type="PANTHER" id="PTHR22888">
    <property type="entry name" value="CYTOCHROME C OXIDASE, SUBUNIT II"/>
    <property type="match status" value="1"/>
</dbReference>
<dbReference type="RefSeq" id="YP_010295735.1">
    <property type="nucleotide sequence ID" value="NC_061377.1"/>
</dbReference>
<evidence type="ECO:0000256" key="3">
    <source>
        <dbReference type="ARBA" id="ARBA00015946"/>
    </source>
</evidence>
<dbReference type="SUPFAM" id="SSF81464">
    <property type="entry name" value="Cytochrome c oxidase subunit II-like, transmembrane region"/>
    <property type="match status" value="1"/>
</dbReference>
<dbReference type="GO" id="GO:0005743">
    <property type="term" value="C:mitochondrial inner membrane"/>
    <property type="evidence" value="ECO:0007669"/>
    <property type="project" value="UniProtKB-SubCell"/>
</dbReference>
<keyword evidence="5 15" id="KW-0679">Respiratory chain</keyword>
<evidence type="ECO:0000256" key="9">
    <source>
        <dbReference type="ARBA" id="ARBA00022967"/>
    </source>
</evidence>
<evidence type="ECO:0000313" key="19">
    <source>
        <dbReference type="EMBL" id="QYL01503.1"/>
    </source>
</evidence>
<feature type="transmembrane region" description="Helical" evidence="16">
    <location>
        <begin position="65"/>
        <end position="85"/>
    </location>
</feature>
<dbReference type="PANTHER" id="PTHR22888:SF9">
    <property type="entry name" value="CYTOCHROME C OXIDASE SUBUNIT 2"/>
    <property type="match status" value="1"/>
</dbReference>
<feature type="domain" description="Cytochrome oxidase subunit II copper A binding" evidence="17">
    <location>
        <begin position="92"/>
        <end position="234"/>
    </location>
</feature>
<evidence type="ECO:0000256" key="11">
    <source>
        <dbReference type="ARBA" id="ARBA00022989"/>
    </source>
</evidence>
<keyword evidence="13 15" id="KW-0472">Membrane</keyword>
<dbReference type="Pfam" id="PF02790">
    <property type="entry name" value="COX2_TM"/>
    <property type="match status" value="1"/>
</dbReference>
<keyword evidence="4 15" id="KW-0813">Transport</keyword>
<dbReference type="GO" id="GO:0005507">
    <property type="term" value="F:copper ion binding"/>
    <property type="evidence" value="ECO:0007669"/>
    <property type="project" value="InterPro"/>
</dbReference>
<dbReference type="InterPro" id="IPR002429">
    <property type="entry name" value="CcO_II-like_C"/>
</dbReference>
<protein>
    <recommendedName>
        <fullName evidence="3 15">Cytochrome c oxidase subunit 2</fullName>
    </recommendedName>
</protein>
<keyword evidence="12 15" id="KW-0186">Copper</keyword>
<keyword evidence="7 15" id="KW-0479">Metal-binding</keyword>
<evidence type="ECO:0000256" key="4">
    <source>
        <dbReference type="ARBA" id="ARBA00022448"/>
    </source>
</evidence>
<keyword evidence="8" id="KW-0460">Magnesium</keyword>
<dbReference type="GO" id="GO:0042773">
    <property type="term" value="P:ATP synthesis coupled electron transport"/>
    <property type="evidence" value="ECO:0007669"/>
    <property type="project" value="TreeGrafter"/>
</dbReference>
<evidence type="ECO:0000256" key="15">
    <source>
        <dbReference type="RuleBase" id="RU000457"/>
    </source>
</evidence>
<dbReference type="InterPro" id="IPR011759">
    <property type="entry name" value="Cyt_c_oxidase_su2_TM_dom"/>
</dbReference>
<evidence type="ECO:0000256" key="2">
    <source>
        <dbReference type="ARBA" id="ARBA00007866"/>
    </source>
</evidence>
<name>A0A8F9S283_9ANNE</name>
<dbReference type="SUPFAM" id="SSF49503">
    <property type="entry name" value="Cupredoxins"/>
    <property type="match status" value="1"/>
</dbReference>
<keyword evidence="9" id="KW-1278">Translocase</keyword>
<reference evidence="19" key="1">
    <citation type="submission" date="2021-07" db="EMBL/GenBank/DDBJ databases">
        <title>Complete mitochondrial genome of the abalone shell-boring Polydora hoplura (Polychaeta, Spionidae).</title>
        <authorList>
            <person name="Lee S.J."/>
            <person name="Lee S.-R."/>
        </authorList>
    </citation>
    <scope>NUCLEOTIDE SEQUENCE</scope>
</reference>
<keyword evidence="6 15" id="KW-0812">Transmembrane</keyword>
<dbReference type="Pfam" id="PF00116">
    <property type="entry name" value="COX2"/>
    <property type="match status" value="1"/>
</dbReference>
<dbReference type="InterPro" id="IPR001505">
    <property type="entry name" value="Copper_CuA"/>
</dbReference>
<comment type="catalytic activity">
    <reaction evidence="14">
        <text>4 Fe(II)-[cytochrome c] + O2 + 8 H(+)(in) = 4 Fe(III)-[cytochrome c] + 2 H2O + 4 H(+)(out)</text>
        <dbReference type="Rhea" id="RHEA:11436"/>
        <dbReference type="Rhea" id="RHEA-COMP:10350"/>
        <dbReference type="Rhea" id="RHEA-COMP:14399"/>
        <dbReference type="ChEBI" id="CHEBI:15377"/>
        <dbReference type="ChEBI" id="CHEBI:15378"/>
        <dbReference type="ChEBI" id="CHEBI:15379"/>
        <dbReference type="ChEBI" id="CHEBI:29033"/>
        <dbReference type="ChEBI" id="CHEBI:29034"/>
        <dbReference type="EC" id="7.1.1.9"/>
    </reaction>
    <physiologicalReaction direction="left-to-right" evidence="14">
        <dbReference type="Rhea" id="RHEA:11437"/>
    </physiologicalReaction>
</comment>
<keyword evidence="11 16" id="KW-1133">Transmembrane helix</keyword>
<gene>
    <name evidence="19" type="primary">cox2</name>
</gene>